<keyword evidence="3" id="KW-1185">Reference proteome</keyword>
<dbReference type="Gene3D" id="3.30.70.100">
    <property type="match status" value="1"/>
</dbReference>
<sequence length="103" mass="11572">MQNLWISAGIALNDGADLIKAQTELQHLMEKTALEPGCIAFEIRQNLERPEHFTLWECWTGEDALKAHFEAPHTVAYLKLGLTKVNYIERLGPIGNRPTGTQS</sequence>
<evidence type="ECO:0000259" key="1">
    <source>
        <dbReference type="PROSITE" id="PS51725"/>
    </source>
</evidence>
<dbReference type="PROSITE" id="PS51725">
    <property type="entry name" value="ABM"/>
    <property type="match status" value="1"/>
</dbReference>
<comment type="caution">
    <text evidence="2">The sequence shown here is derived from an EMBL/GenBank/DDBJ whole genome shotgun (WGS) entry which is preliminary data.</text>
</comment>
<gene>
    <name evidence="2" type="ORF">FKG95_24560</name>
</gene>
<dbReference type="SUPFAM" id="SSF54909">
    <property type="entry name" value="Dimeric alpha+beta barrel"/>
    <property type="match status" value="1"/>
</dbReference>
<dbReference type="EMBL" id="VHSH01000010">
    <property type="protein sequence ID" value="TQV74453.1"/>
    <property type="molecule type" value="Genomic_DNA"/>
</dbReference>
<name>A0A545TB62_9PROT</name>
<dbReference type="RefSeq" id="WP_142899084.1">
    <property type="nucleotide sequence ID" value="NZ_ML660061.1"/>
</dbReference>
<dbReference type="OrthoDB" id="287932at2"/>
<keyword evidence="2" id="KW-0503">Monooxygenase</keyword>
<protein>
    <submittedName>
        <fullName evidence="2">Antibiotic biosynthesis monooxygenase</fullName>
    </submittedName>
</protein>
<evidence type="ECO:0000313" key="3">
    <source>
        <dbReference type="Proteomes" id="UP000315252"/>
    </source>
</evidence>
<dbReference type="Proteomes" id="UP000315252">
    <property type="component" value="Unassembled WGS sequence"/>
</dbReference>
<keyword evidence="2" id="KW-0560">Oxidoreductase</keyword>
<dbReference type="InterPro" id="IPR007138">
    <property type="entry name" value="ABM_dom"/>
</dbReference>
<dbReference type="InterPro" id="IPR011008">
    <property type="entry name" value="Dimeric_a/b-barrel"/>
</dbReference>
<organism evidence="2 3">
    <name type="scientific">Denitrobaculum tricleocarpae</name>
    <dbReference type="NCBI Taxonomy" id="2591009"/>
    <lineage>
        <taxon>Bacteria</taxon>
        <taxon>Pseudomonadati</taxon>
        <taxon>Pseudomonadota</taxon>
        <taxon>Alphaproteobacteria</taxon>
        <taxon>Rhodospirillales</taxon>
        <taxon>Rhodospirillaceae</taxon>
        <taxon>Denitrobaculum</taxon>
    </lineage>
</organism>
<accession>A0A545TB62</accession>
<reference evidence="2 3" key="1">
    <citation type="submission" date="2019-06" db="EMBL/GenBank/DDBJ databases">
        <title>Whole genome sequence for Rhodospirillaceae sp. R148.</title>
        <authorList>
            <person name="Wang G."/>
        </authorList>
    </citation>
    <scope>NUCLEOTIDE SEQUENCE [LARGE SCALE GENOMIC DNA]</scope>
    <source>
        <strain evidence="2 3">R148</strain>
    </source>
</reference>
<dbReference type="Pfam" id="PF03992">
    <property type="entry name" value="ABM"/>
    <property type="match status" value="1"/>
</dbReference>
<dbReference type="AlphaFoldDB" id="A0A545TB62"/>
<evidence type="ECO:0000313" key="2">
    <source>
        <dbReference type="EMBL" id="TQV74453.1"/>
    </source>
</evidence>
<dbReference type="GO" id="GO:0004497">
    <property type="term" value="F:monooxygenase activity"/>
    <property type="evidence" value="ECO:0007669"/>
    <property type="project" value="UniProtKB-KW"/>
</dbReference>
<feature type="domain" description="ABM" evidence="1">
    <location>
        <begin position="4"/>
        <end position="94"/>
    </location>
</feature>
<proteinExistence type="predicted"/>